<dbReference type="PANTHER" id="PTHR43066">
    <property type="entry name" value="RHOMBOID-RELATED PROTEIN"/>
    <property type="match status" value="1"/>
</dbReference>
<reference evidence="10 11" key="2">
    <citation type="submission" date="2020-04" db="EMBL/GenBank/DDBJ databases">
        <title>Complete genome sequence of Alteromonas pelagimontana 5.12T.</title>
        <authorList>
            <person name="Sinha R.K."/>
            <person name="Krishnan K.P."/>
            <person name="Kurian J.P."/>
        </authorList>
    </citation>
    <scope>NUCLEOTIDE SEQUENCE [LARGE SCALE GENOMIC DNA]</scope>
    <source>
        <strain evidence="10 11">5.12</strain>
    </source>
</reference>
<keyword evidence="3" id="KW-0997">Cell inner membrane</keyword>
<organism evidence="10 11">
    <name type="scientific">Alteromonas pelagimontana</name>
    <dbReference type="NCBI Taxonomy" id="1858656"/>
    <lineage>
        <taxon>Bacteria</taxon>
        <taxon>Pseudomonadati</taxon>
        <taxon>Pseudomonadota</taxon>
        <taxon>Gammaproteobacteria</taxon>
        <taxon>Alteromonadales</taxon>
        <taxon>Alteromonadaceae</taxon>
        <taxon>Alteromonas/Salinimonas group</taxon>
        <taxon>Alteromonas</taxon>
    </lineage>
</organism>
<keyword evidence="5 7" id="KW-1133">Transmembrane helix</keyword>
<feature type="domain" description="Peptidase S54 GlpG peptidase N-terminal" evidence="9">
    <location>
        <begin position="5"/>
        <end position="78"/>
    </location>
</feature>
<dbReference type="Gene3D" id="1.20.1540.10">
    <property type="entry name" value="Rhomboid-like"/>
    <property type="match status" value="1"/>
</dbReference>
<keyword evidence="2" id="KW-1003">Cell membrane</keyword>
<dbReference type="KEGG" id="apel:CA267_009745"/>
<dbReference type="EMBL" id="CP052766">
    <property type="protein sequence ID" value="QJR81039.1"/>
    <property type="molecule type" value="Genomic_DNA"/>
</dbReference>
<dbReference type="Pfam" id="PF12122">
    <property type="entry name" value="Rhomboid_N"/>
    <property type="match status" value="1"/>
</dbReference>
<evidence type="ECO:0000256" key="6">
    <source>
        <dbReference type="ARBA" id="ARBA00023136"/>
    </source>
</evidence>
<feature type="transmembrane region" description="Helical" evidence="7">
    <location>
        <begin position="141"/>
        <end position="164"/>
    </location>
</feature>
<keyword evidence="11" id="KW-1185">Reference proteome</keyword>
<dbReference type="Pfam" id="PF01694">
    <property type="entry name" value="Rhomboid"/>
    <property type="match status" value="1"/>
</dbReference>
<keyword evidence="6 7" id="KW-0472">Membrane</keyword>
<evidence type="ECO:0000313" key="11">
    <source>
        <dbReference type="Proteomes" id="UP000219285"/>
    </source>
</evidence>
<dbReference type="NCBIfam" id="TIGR04239">
    <property type="entry name" value="rhombo_GlpG"/>
    <property type="match status" value="1"/>
</dbReference>
<evidence type="ECO:0000313" key="10">
    <source>
        <dbReference type="EMBL" id="QJR81039.1"/>
    </source>
</evidence>
<proteinExistence type="predicted"/>
<feature type="transmembrane region" description="Helical" evidence="7">
    <location>
        <begin position="98"/>
        <end position="121"/>
    </location>
</feature>
<feature type="domain" description="Peptidase S54 rhomboid" evidence="8">
    <location>
        <begin position="140"/>
        <end position="276"/>
    </location>
</feature>
<keyword evidence="10" id="KW-0378">Hydrolase</keyword>
<evidence type="ECO:0000256" key="2">
    <source>
        <dbReference type="ARBA" id="ARBA00022475"/>
    </source>
</evidence>
<feature type="transmembrane region" description="Helical" evidence="7">
    <location>
        <begin position="176"/>
        <end position="198"/>
    </location>
</feature>
<dbReference type="GO" id="GO:0004252">
    <property type="term" value="F:serine-type endopeptidase activity"/>
    <property type="evidence" value="ECO:0007669"/>
    <property type="project" value="InterPro"/>
</dbReference>
<dbReference type="OrthoDB" id="9778341at2"/>
<dbReference type="Proteomes" id="UP000219285">
    <property type="component" value="Chromosome"/>
</dbReference>
<dbReference type="InterPro" id="IPR035952">
    <property type="entry name" value="Rhomboid-like_sf"/>
</dbReference>
<evidence type="ECO:0000259" key="8">
    <source>
        <dbReference type="Pfam" id="PF01694"/>
    </source>
</evidence>
<dbReference type="Gene3D" id="3.30.70.2350">
    <property type="match status" value="1"/>
</dbReference>
<evidence type="ECO:0000256" key="4">
    <source>
        <dbReference type="ARBA" id="ARBA00022692"/>
    </source>
</evidence>
<dbReference type="InterPro" id="IPR022764">
    <property type="entry name" value="Peptidase_S54_rhomboid_dom"/>
</dbReference>
<feature type="transmembrane region" description="Helical" evidence="7">
    <location>
        <begin position="236"/>
        <end position="254"/>
    </location>
</feature>
<reference evidence="11" key="1">
    <citation type="submission" date="2014-12" db="EMBL/GenBank/DDBJ databases">
        <title>Complete genome sequence of a multi-drug resistant Klebsiella pneumoniae.</title>
        <authorList>
            <person name="Hua X."/>
            <person name="Chen Q."/>
            <person name="Li X."/>
            <person name="Feng Y."/>
            <person name="Ruan Z."/>
            <person name="Yu Y."/>
        </authorList>
    </citation>
    <scope>NUCLEOTIDE SEQUENCE [LARGE SCALE GENOMIC DNA]</scope>
    <source>
        <strain evidence="11">5.12</strain>
    </source>
</reference>
<evidence type="ECO:0000256" key="1">
    <source>
        <dbReference type="ARBA" id="ARBA00004141"/>
    </source>
</evidence>
<feature type="transmembrane region" description="Helical" evidence="7">
    <location>
        <begin position="260"/>
        <end position="278"/>
    </location>
</feature>
<evidence type="ECO:0000256" key="7">
    <source>
        <dbReference type="SAM" id="Phobius"/>
    </source>
</evidence>
<name>A0A6M4MD77_9ALTE</name>
<protein>
    <submittedName>
        <fullName evidence="10">Rhomboid family intramembrane serine protease GlpG</fullName>
        <ecNumber evidence="10">3.4.21.105</ecNumber>
    </submittedName>
</protein>
<dbReference type="EC" id="3.4.21.105" evidence="10"/>
<sequence length="288" mass="31573">MTTPLISIRNESYAHLLANYLTSRGMPAQVQSPVSSGEYVVLLQEQSDIDAARVVCDDFIRQPNHPKYQQAAWQNGESVILTRGSGYSFAGLMRWGKLAPLTALVLFTCTAIFALSLLGLFEPLARVLMMQPLPVLMNSHEWWRLLGPAFIHFSALHFIFNMLWWSMLGSQIEQKLGLSMLLLVLLISAIVSNVAQVVVSGPAFGGLSGVVYALLGFIWWIGWLKPGWGLALPKSIIGFMLVWLVIGYADLLWVNMANTAHTVGLISGCALAGILSVGSDRRGRAQST</sequence>
<evidence type="ECO:0000256" key="3">
    <source>
        <dbReference type="ARBA" id="ARBA00022519"/>
    </source>
</evidence>
<dbReference type="InterPro" id="IPR038236">
    <property type="entry name" value="GlpG_N_sf"/>
</dbReference>
<dbReference type="GO" id="GO:0016020">
    <property type="term" value="C:membrane"/>
    <property type="evidence" value="ECO:0007669"/>
    <property type="project" value="UniProtKB-SubCell"/>
</dbReference>
<dbReference type="RefSeq" id="WP_075607666.1">
    <property type="nucleotide sequence ID" value="NZ_CP052766.1"/>
</dbReference>
<gene>
    <name evidence="10" type="primary">glpG</name>
    <name evidence="10" type="ORF">CA267_009745</name>
</gene>
<dbReference type="AlphaFoldDB" id="A0A6M4MD77"/>
<feature type="transmembrane region" description="Helical" evidence="7">
    <location>
        <begin position="204"/>
        <end position="224"/>
    </location>
</feature>
<evidence type="ECO:0000259" key="9">
    <source>
        <dbReference type="Pfam" id="PF12122"/>
    </source>
</evidence>
<dbReference type="InterPro" id="IPR022732">
    <property type="entry name" value="Peptidase_S54_GlpG_N"/>
</dbReference>
<dbReference type="PANTHER" id="PTHR43066:SF26">
    <property type="entry name" value="RHOMBOID PROTEASE GLPG"/>
    <property type="match status" value="1"/>
</dbReference>
<evidence type="ECO:0000256" key="5">
    <source>
        <dbReference type="ARBA" id="ARBA00022989"/>
    </source>
</evidence>
<dbReference type="InterPro" id="IPR023662">
    <property type="entry name" value="Rhomboid_protease_GlpG"/>
</dbReference>
<keyword evidence="10" id="KW-0645">Protease</keyword>
<dbReference type="SUPFAM" id="SSF144091">
    <property type="entry name" value="Rhomboid-like"/>
    <property type="match status" value="1"/>
</dbReference>
<dbReference type="GO" id="GO:0006508">
    <property type="term" value="P:proteolysis"/>
    <property type="evidence" value="ECO:0007669"/>
    <property type="project" value="UniProtKB-KW"/>
</dbReference>
<keyword evidence="4 7" id="KW-0812">Transmembrane</keyword>
<comment type="subcellular location">
    <subcellularLocation>
        <location evidence="1">Membrane</location>
        <topology evidence="1">Multi-pass membrane protein</topology>
    </subcellularLocation>
</comment>
<accession>A0A6M4MD77</accession>